<organism evidence="1 3">
    <name type="scientific">Didymodactylos carnosus</name>
    <dbReference type="NCBI Taxonomy" id="1234261"/>
    <lineage>
        <taxon>Eukaryota</taxon>
        <taxon>Metazoa</taxon>
        <taxon>Spiralia</taxon>
        <taxon>Gnathifera</taxon>
        <taxon>Rotifera</taxon>
        <taxon>Eurotatoria</taxon>
        <taxon>Bdelloidea</taxon>
        <taxon>Philodinida</taxon>
        <taxon>Philodinidae</taxon>
        <taxon>Didymodactylos</taxon>
    </lineage>
</organism>
<protein>
    <submittedName>
        <fullName evidence="1">Uncharacterized protein</fullName>
    </submittedName>
</protein>
<evidence type="ECO:0000313" key="3">
    <source>
        <dbReference type="Proteomes" id="UP000663829"/>
    </source>
</evidence>
<dbReference type="Proteomes" id="UP000681722">
    <property type="component" value="Unassembled WGS sequence"/>
</dbReference>
<dbReference type="EMBL" id="CAJOBC010019182">
    <property type="protein sequence ID" value="CAF4040777.1"/>
    <property type="molecule type" value="Genomic_DNA"/>
</dbReference>
<evidence type="ECO:0000313" key="2">
    <source>
        <dbReference type="EMBL" id="CAF4040777.1"/>
    </source>
</evidence>
<keyword evidence="3" id="KW-1185">Reference proteome</keyword>
<comment type="caution">
    <text evidence="1">The sequence shown here is derived from an EMBL/GenBank/DDBJ whole genome shotgun (WGS) entry which is preliminary data.</text>
</comment>
<evidence type="ECO:0000313" key="1">
    <source>
        <dbReference type="EMBL" id="CAF1688008.1"/>
    </source>
</evidence>
<dbReference type="AlphaFoldDB" id="A0A816HLE7"/>
<proteinExistence type="predicted"/>
<dbReference type="Proteomes" id="UP000663829">
    <property type="component" value="Unassembled WGS sequence"/>
</dbReference>
<accession>A0A816HLE7</accession>
<gene>
    <name evidence="1" type="ORF">GPM918_LOCUS46785</name>
    <name evidence="2" type="ORF">SRO942_LOCUS26848</name>
</gene>
<reference evidence="1" key="1">
    <citation type="submission" date="2021-02" db="EMBL/GenBank/DDBJ databases">
        <authorList>
            <person name="Nowell W R."/>
        </authorList>
    </citation>
    <scope>NUCLEOTIDE SEQUENCE</scope>
</reference>
<sequence length="85" mass="9670">MIRLPCPRTNDEIAQYPGRRQARCVLRSDRRSRTSKTDRVRRGTVRAAIVRPGSCDFSQAALPSRTGFAQRAIIRRLQASTVDDR</sequence>
<name>A0A816HLE7_9BILA</name>
<dbReference type="EMBL" id="CAJNOQ010073383">
    <property type="protein sequence ID" value="CAF1688008.1"/>
    <property type="molecule type" value="Genomic_DNA"/>
</dbReference>